<dbReference type="HOGENOM" id="CLU_3090865_0_0_1"/>
<organism evidence="1 2">
    <name type="scientific">Setaria italica</name>
    <name type="common">Foxtail millet</name>
    <name type="synonym">Panicum italicum</name>
    <dbReference type="NCBI Taxonomy" id="4555"/>
    <lineage>
        <taxon>Eukaryota</taxon>
        <taxon>Viridiplantae</taxon>
        <taxon>Streptophyta</taxon>
        <taxon>Embryophyta</taxon>
        <taxon>Tracheophyta</taxon>
        <taxon>Spermatophyta</taxon>
        <taxon>Magnoliopsida</taxon>
        <taxon>Liliopsida</taxon>
        <taxon>Poales</taxon>
        <taxon>Poaceae</taxon>
        <taxon>PACMAD clade</taxon>
        <taxon>Panicoideae</taxon>
        <taxon>Panicodae</taxon>
        <taxon>Paniceae</taxon>
        <taxon>Cenchrinae</taxon>
        <taxon>Setaria</taxon>
    </lineage>
</organism>
<dbReference type="Proteomes" id="UP000004995">
    <property type="component" value="Unassembled WGS sequence"/>
</dbReference>
<keyword evidence="2" id="KW-1185">Reference proteome</keyword>
<sequence length="52" mass="6123">MQVCSLYIFFPHIITLQYWRTAHKCFSILFELVASVIFLHCSPYLKTSILLS</sequence>
<evidence type="ECO:0000313" key="2">
    <source>
        <dbReference type="Proteomes" id="UP000004995"/>
    </source>
</evidence>
<reference evidence="2" key="1">
    <citation type="journal article" date="2012" name="Nat. Biotechnol.">
        <title>Reference genome sequence of the model plant Setaria.</title>
        <authorList>
            <person name="Bennetzen J.L."/>
            <person name="Schmutz J."/>
            <person name="Wang H."/>
            <person name="Percifield R."/>
            <person name="Hawkins J."/>
            <person name="Pontaroli A.C."/>
            <person name="Estep M."/>
            <person name="Feng L."/>
            <person name="Vaughn J.N."/>
            <person name="Grimwood J."/>
            <person name="Jenkins J."/>
            <person name="Barry K."/>
            <person name="Lindquist E."/>
            <person name="Hellsten U."/>
            <person name="Deshpande S."/>
            <person name="Wang X."/>
            <person name="Wu X."/>
            <person name="Mitros T."/>
            <person name="Triplett J."/>
            <person name="Yang X."/>
            <person name="Ye C.Y."/>
            <person name="Mauro-Herrera M."/>
            <person name="Wang L."/>
            <person name="Li P."/>
            <person name="Sharma M."/>
            <person name="Sharma R."/>
            <person name="Ronald P.C."/>
            <person name="Panaud O."/>
            <person name="Kellogg E.A."/>
            <person name="Brutnell T.P."/>
            <person name="Doust A.N."/>
            <person name="Tuskan G.A."/>
            <person name="Rokhsar D."/>
            <person name="Devos K.M."/>
        </authorList>
    </citation>
    <scope>NUCLEOTIDE SEQUENCE [LARGE SCALE GENOMIC DNA]</scope>
    <source>
        <strain evidence="2">cv. Yugu1</strain>
    </source>
</reference>
<dbReference type="InParanoid" id="K4A4A9"/>
<dbReference type="Gramene" id="KQL25214">
    <property type="protein sequence ID" value="KQL25214"/>
    <property type="gene ID" value="SETIT_033713mg"/>
</dbReference>
<proteinExistence type="predicted"/>
<reference evidence="1" key="2">
    <citation type="submission" date="2018-08" db="UniProtKB">
        <authorList>
            <consortium name="EnsemblPlants"/>
        </authorList>
    </citation>
    <scope>IDENTIFICATION</scope>
    <source>
        <strain evidence="1">Yugu1</strain>
    </source>
</reference>
<dbReference type="EnsemblPlants" id="KQL25214">
    <property type="protein sequence ID" value="KQL25214"/>
    <property type="gene ID" value="SETIT_033713mg"/>
</dbReference>
<dbReference type="AlphaFoldDB" id="K4A4A9"/>
<dbReference type="EMBL" id="AGNK02001186">
    <property type="status" value="NOT_ANNOTATED_CDS"/>
    <property type="molecule type" value="Genomic_DNA"/>
</dbReference>
<evidence type="ECO:0000313" key="1">
    <source>
        <dbReference type="EnsemblPlants" id="KQL25214"/>
    </source>
</evidence>
<name>K4A4A9_SETIT</name>
<accession>K4A4A9</accession>
<protein>
    <submittedName>
        <fullName evidence="1">Uncharacterized protein</fullName>
    </submittedName>
</protein>